<evidence type="ECO:0000256" key="1">
    <source>
        <dbReference type="SAM" id="MobiDB-lite"/>
    </source>
</evidence>
<feature type="compositionally biased region" description="Basic and acidic residues" evidence="1">
    <location>
        <begin position="36"/>
        <end position="53"/>
    </location>
</feature>
<evidence type="ECO:0000313" key="2">
    <source>
        <dbReference type="EMBL" id="KAJ1165568.1"/>
    </source>
</evidence>
<organism evidence="2 3">
    <name type="scientific">Pleurodeles waltl</name>
    <name type="common">Iberian ribbed newt</name>
    <dbReference type="NCBI Taxonomy" id="8319"/>
    <lineage>
        <taxon>Eukaryota</taxon>
        <taxon>Metazoa</taxon>
        <taxon>Chordata</taxon>
        <taxon>Craniata</taxon>
        <taxon>Vertebrata</taxon>
        <taxon>Euteleostomi</taxon>
        <taxon>Amphibia</taxon>
        <taxon>Batrachia</taxon>
        <taxon>Caudata</taxon>
        <taxon>Salamandroidea</taxon>
        <taxon>Salamandridae</taxon>
        <taxon>Pleurodelinae</taxon>
        <taxon>Pleurodeles</taxon>
    </lineage>
</organism>
<sequence length="90" mass="10122">MPLRGSRDSGDRRGGRTLGRAARPREEPDSTAPAPRSEEESKQNRSPRIDRRAWRGGYRGGVGFKRQVRAPGDDEKRPRRPKIVSKSPDS</sequence>
<feature type="compositionally biased region" description="Basic and acidic residues" evidence="1">
    <location>
        <begin position="1"/>
        <end position="14"/>
    </location>
</feature>
<gene>
    <name evidence="2" type="ORF">NDU88_005989</name>
</gene>
<keyword evidence="3" id="KW-1185">Reference proteome</keyword>
<dbReference type="EMBL" id="JANPWB010000008">
    <property type="protein sequence ID" value="KAJ1165568.1"/>
    <property type="molecule type" value="Genomic_DNA"/>
</dbReference>
<accession>A0AAV7SN96</accession>
<protein>
    <submittedName>
        <fullName evidence="2">Uncharacterized protein</fullName>
    </submittedName>
</protein>
<proteinExistence type="predicted"/>
<name>A0AAV7SN96_PLEWA</name>
<dbReference type="Proteomes" id="UP001066276">
    <property type="component" value="Chromosome 4_2"/>
</dbReference>
<dbReference type="AlphaFoldDB" id="A0AAV7SN96"/>
<reference evidence="2" key="1">
    <citation type="journal article" date="2022" name="bioRxiv">
        <title>Sequencing and chromosome-scale assembly of the giantPleurodeles waltlgenome.</title>
        <authorList>
            <person name="Brown T."/>
            <person name="Elewa A."/>
            <person name="Iarovenko S."/>
            <person name="Subramanian E."/>
            <person name="Araus A.J."/>
            <person name="Petzold A."/>
            <person name="Susuki M."/>
            <person name="Suzuki K.-i.T."/>
            <person name="Hayashi T."/>
            <person name="Toyoda A."/>
            <person name="Oliveira C."/>
            <person name="Osipova E."/>
            <person name="Leigh N.D."/>
            <person name="Simon A."/>
            <person name="Yun M.H."/>
        </authorList>
    </citation>
    <scope>NUCLEOTIDE SEQUENCE</scope>
    <source>
        <strain evidence="2">20211129_DDA</strain>
        <tissue evidence="2">Liver</tissue>
    </source>
</reference>
<comment type="caution">
    <text evidence="2">The sequence shown here is derived from an EMBL/GenBank/DDBJ whole genome shotgun (WGS) entry which is preliminary data.</text>
</comment>
<evidence type="ECO:0000313" key="3">
    <source>
        <dbReference type="Proteomes" id="UP001066276"/>
    </source>
</evidence>
<feature type="region of interest" description="Disordered" evidence="1">
    <location>
        <begin position="1"/>
        <end position="90"/>
    </location>
</feature>